<gene>
    <name evidence="3" type="ORF">BOX37_15890</name>
</gene>
<accession>A0A1J0VT19</accession>
<evidence type="ECO:0000256" key="1">
    <source>
        <dbReference type="SAM" id="MobiDB-lite"/>
    </source>
</evidence>
<dbReference type="Pfam" id="PF01935">
    <property type="entry name" value="DUF87"/>
    <property type="match status" value="1"/>
</dbReference>
<dbReference type="SUPFAM" id="SSF52540">
    <property type="entry name" value="P-loop containing nucleoside triphosphate hydrolases"/>
    <property type="match status" value="2"/>
</dbReference>
<protein>
    <submittedName>
        <fullName evidence="3">AAA family ATPase</fullName>
    </submittedName>
</protein>
<dbReference type="Gene3D" id="3.40.50.300">
    <property type="entry name" value="P-loop containing nucleotide triphosphate hydrolases"/>
    <property type="match status" value="2"/>
</dbReference>
<dbReference type="InterPro" id="IPR051162">
    <property type="entry name" value="T4SS_component"/>
</dbReference>
<dbReference type="Proteomes" id="UP000183810">
    <property type="component" value="Chromosome"/>
</dbReference>
<evidence type="ECO:0000313" key="4">
    <source>
        <dbReference type="Proteomes" id="UP000183810"/>
    </source>
</evidence>
<dbReference type="AlphaFoldDB" id="A0A1J0VT19"/>
<keyword evidence="4" id="KW-1185">Reference proteome</keyword>
<dbReference type="RefSeq" id="WP_071928368.1">
    <property type="nucleotide sequence ID" value="NZ_CP018082.1"/>
</dbReference>
<dbReference type="PANTHER" id="PTHR30121:SF6">
    <property type="entry name" value="SLR6007 PROTEIN"/>
    <property type="match status" value="1"/>
</dbReference>
<evidence type="ECO:0000313" key="3">
    <source>
        <dbReference type="EMBL" id="APE35181.1"/>
    </source>
</evidence>
<proteinExistence type="predicted"/>
<feature type="domain" description="AAA+ ATPase" evidence="2">
    <location>
        <begin position="675"/>
        <end position="1020"/>
    </location>
</feature>
<evidence type="ECO:0000259" key="2">
    <source>
        <dbReference type="SMART" id="SM00382"/>
    </source>
</evidence>
<feature type="compositionally biased region" description="Basic and acidic residues" evidence="1">
    <location>
        <begin position="596"/>
        <end position="605"/>
    </location>
</feature>
<reference evidence="3" key="1">
    <citation type="submission" date="2016-11" db="EMBL/GenBank/DDBJ databases">
        <authorList>
            <person name="Jaros S."/>
            <person name="Januszkiewicz K."/>
            <person name="Wedrychowicz H."/>
        </authorList>
    </citation>
    <scope>NUCLEOTIDE SEQUENCE [LARGE SCALE GENOMIC DNA]</scope>
    <source>
        <strain evidence="3">Y48</strain>
    </source>
</reference>
<feature type="domain" description="AAA+ ATPase" evidence="2">
    <location>
        <begin position="56"/>
        <end position="270"/>
    </location>
</feature>
<sequence length="1061" mass="114228">MNEEHHHALASIQFSSALGPDEIWSPLSHHVDGLHPRAVGEITRAVAAAVARPRSTPTGLVLSGERGVGKTHMLGWLRQHVQDSGGAFFMPKLIDGKSFWAGAVHGVVSQLLGADGGQLGRMLGVLAERSGCDQELRMRLRGTLRVTRADLDEFLSRVEDLDVQAMQQCQDTLRALVLYQAKGQLREIGHSFLVLADGIEDAERAEWGFRERNCVPQLTFQHLSRLFALTGPVVLAIDQIDSVIAQSDQIDEDSLANRLADGLMAMREETTRTIIVAACIPKSWELLETRAVNSAADRFTVLELSTKLPSVDVATAIVEGHLGGLYGEIGFVPPYPTWPVLPIAFEDTDTANFTPRRLLQRVEEHVRDCLATDEVSEMTHFRASTVDRAQVAPSAVGELATLDEEFARLRAEADVVSPFDPTYEDERMFALLNAALTVYTLERRDEGFALTVDPATIVRPALHARLRHTLDEASEAEEHWGFRAISHPHHRAVLTRLRSASLEAGLHEKAPKRHLIILRNTPFSSGPVTAATLAEFEAAHGVAVPVSEDDIRTFSALGAMSAAARPGFLSWLAIRRPASRSQLLATVLSLGPAATRRPELVEPDRAPSPPADAPTAATASGTTQLADPPLAEPTTRRLLPAPPHPLPGDADAPPSVLLGHHVEHGTPFTVPLVLLRKHTAVFAGSGSGKTVLLRRLVEEAALHGVSSILIDSNNDLARLGDPWPSPPPGWSPGDIARADQYFAGTDVVVWTPRREAGRPLALNPLPDFGGVLDDPDEFRTSIDASVAGLVPRAGLTARRVGTGKAVLTEALTHFARRGGSDLGEFVTLLGDLPENISTIRDAHRLAEGMAEELKAAMINDPVFGGAGVRLDPGMLLTPAPGKHARVSVISCIGLPTDEQRQTFVNQLQLALFAWIKRHPAGDRPLGGLLVLDEAQTFVPSRGSTASTESTLKLATQARKYGLGMVYATQAPKALHNLVTGNAATQFFGLLNSPVQIQAAAELARAKGGRIDDVARLPAGRFYGATEGAGFGKLSAPMCLSHHPASALTEDEVLRRARPEQD</sequence>
<dbReference type="InterPro" id="IPR002789">
    <property type="entry name" value="HerA_central"/>
</dbReference>
<feature type="region of interest" description="Disordered" evidence="1">
    <location>
        <begin position="595"/>
        <end position="658"/>
    </location>
</feature>
<dbReference type="EMBL" id="CP018082">
    <property type="protein sequence ID" value="APE35181.1"/>
    <property type="molecule type" value="Genomic_DNA"/>
</dbReference>
<dbReference type="InterPro" id="IPR027417">
    <property type="entry name" value="P-loop_NTPase"/>
</dbReference>
<dbReference type="KEGG" id="nsl:BOX37_15890"/>
<dbReference type="InterPro" id="IPR003593">
    <property type="entry name" value="AAA+_ATPase"/>
</dbReference>
<dbReference type="OrthoDB" id="3881471at2"/>
<dbReference type="SMART" id="SM00382">
    <property type="entry name" value="AAA"/>
    <property type="match status" value="2"/>
</dbReference>
<name>A0A1J0VT19_9NOCA</name>
<dbReference type="PANTHER" id="PTHR30121">
    <property type="entry name" value="UNCHARACTERIZED PROTEIN YJGR-RELATED"/>
    <property type="match status" value="1"/>
</dbReference>
<organism evidence="3 4">
    <name type="scientific">Nocardia mangyaensis</name>
    <dbReference type="NCBI Taxonomy" id="2213200"/>
    <lineage>
        <taxon>Bacteria</taxon>
        <taxon>Bacillati</taxon>
        <taxon>Actinomycetota</taxon>
        <taxon>Actinomycetes</taxon>
        <taxon>Mycobacteriales</taxon>
        <taxon>Nocardiaceae</taxon>
        <taxon>Nocardia</taxon>
    </lineage>
</organism>